<dbReference type="GO" id="GO:0008270">
    <property type="term" value="F:zinc ion binding"/>
    <property type="evidence" value="ECO:0007669"/>
    <property type="project" value="InterPro"/>
</dbReference>
<dbReference type="EMBL" id="JAGSXJ010000006">
    <property type="protein sequence ID" value="KAH6690522.1"/>
    <property type="molecule type" value="Genomic_DNA"/>
</dbReference>
<accession>A0A9P9AEV7</accession>
<dbReference type="PANTHER" id="PTHR36206:SF12">
    <property type="entry name" value="ASPERCRYPTIN BIOSYNTHESIS CLUSTER-SPECIFIC TRANSCRIPTION REGULATOR ATNN-RELATED"/>
    <property type="match status" value="1"/>
</dbReference>
<keyword evidence="2" id="KW-0862">Zinc</keyword>
<evidence type="ECO:0008006" key="10">
    <source>
        <dbReference type="Google" id="ProtNLM"/>
    </source>
</evidence>
<dbReference type="CDD" id="cd00067">
    <property type="entry name" value="GAL4"/>
    <property type="match status" value="1"/>
</dbReference>
<feature type="compositionally biased region" description="Polar residues" evidence="7">
    <location>
        <begin position="107"/>
        <end position="119"/>
    </location>
</feature>
<keyword evidence="1" id="KW-0479">Metal-binding</keyword>
<dbReference type="PANTHER" id="PTHR36206">
    <property type="entry name" value="ASPERCRYPTIN BIOSYNTHESIS CLUSTER-SPECIFIC TRANSCRIPTION REGULATOR ATNN-RELATED"/>
    <property type="match status" value="1"/>
</dbReference>
<feature type="region of interest" description="Disordered" evidence="7">
    <location>
        <begin position="1"/>
        <end position="241"/>
    </location>
</feature>
<keyword evidence="4" id="KW-0238">DNA-binding</keyword>
<organism evidence="8 9">
    <name type="scientific">Plectosphaerella plurivora</name>
    <dbReference type="NCBI Taxonomy" id="936078"/>
    <lineage>
        <taxon>Eukaryota</taxon>
        <taxon>Fungi</taxon>
        <taxon>Dikarya</taxon>
        <taxon>Ascomycota</taxon>
        <taxon>Pezizomycotina</taxon>
        <taxon>Sordariomycetes</taxon>
        <taxon>Hypocreomycetidae</taxon>
        <taxon>Glomerellales</taxon>
        <taxon>Plectosphaerellaceae</taxon>
        <taxon>Plectosphaerella</taxon>
    </lineage>
</organism>
<dbReference type="InterPro" id="IPR052360">
    <property type="entry name" value="Transcr_Regulatory_Proteins"/>
</dbReference>
<keyword evidence="6" id="KW-0539">Nucleus</keyword>
<name>A0A9P9AEV7_9PEZI</name>
<dbReference type="Proteomes" id="UP000770015">
    <property type="component" value="Unassembled WGS sequence"/>
</dbReference>
<keyword evidence="3" id="KW-0805">Transcription regulation</keyword>
<evidence type="ECO:0000256" key="2">
    <source>
        <dbReference type="ARBA" id="ARBA00022833"/>
    </source>
</evidence>
<dbReference type="GO" id="GO:0003677">
    <property type="term" value="F:DNA binding"/>
    <property type="evidence" value="ECO:0007669"/>
    <property type="project" value="UniProtKB-KW"/>
</dbReference>
<reference evidence="8" key="1">
    <citation type="journal article" date="2021" name="Nat. Commun.">
        <title>Genetic determinants of endophytism in the Arabidopsis root mycobiome.</title>
        <authorList>
            <person name="Mesny F."/>
            <person name="Miyauchi S."/>
            <person name="Thiergart T."/>
            <person name="Pickel B."/>
            <person name="Atanasova L."/>
            <person name="Karlsson M."/>
            <person name="Huettel B."/>
            <person name="Barry K.W."/>
            <person name="Haridas S."/>
            <person name="Chen C."/>
            <person name="Bauer D."/>
            <person name="Andreopoulos W."/>
            <person name="Pangilinan J."/>
            <person name="LaButti K."/>
            <person name="Riley R."/>
            <person name="Lipzen A."/>
            <person name="Clum A."/>
            <person name="Drula E."/>
            <person name="Henrissat B."/>
            <person name="Kohler A."/>
            <person name="Grigoriev I.V."/>
            <person name="Martin F.M."/>
            <person name="Hacquard S."/>
        </authorList>
    </citation>
    <scope>NUCLEOTIDE SEQUENCE</scope>
    <source>
        <strain evidence="8">MPI-SDFR-AT-0117</strain>
    </source>
</reference>
<dbReference type="AlphaFoldDB" id="A0A9P9AEV7"/>
<evidence type="ECO:0000313" key="9">
    <source>
        <dbReference type="Proteomes" id="UP000770015"/>
    </source>
</evidence>
<feature type="compositionally biased region" description="Polar residues" evidence="7">
    <location>
        <begin position="193"/>
        <end position="204"/>
    </location>
</feature>
<proteinExistence type="predicted"/>
<protein>
    <recommendedName>
        <fullName evidence="10">Zn(2)-C6 fungal-type domain-containing protein</fullName>
    </recommendedName>
</protein>
<evidence type="ECO:0000256" key="5">
    <source>
        <dbReference type="ARBA" id="ARBA00023163"/>
    </source>
</evidence>
<gene>
    <name evidence="8" type="ORF">F5X68DRAFT_150141</name>
</gene>
<dbReference type="InterPro" id="IPR001138">
    <property type="entry name" value="Zn2Cys6_DnaBD"/>
</dbReference>
<evidence type="ECO:0000256" key="6">
    <source>
        <dbReference type="ARBA" id="ARBA00023242"/>
    </source>
</evidence>
<evidence type="ECO:0000256" key="3">
    <source>
        <dbReference type="ARBA" id="ARBA00023015"/>
    </source>
</evidence>
<feature type="non-terminal residue" evidence="8">
    <location>
        <position position="263"/>
    </location>
</feature>
<evidence type="ECO:0000256" key="7">
    <source>
        <dbReference type="SAM" id="MobiDB-lite"/>
    </source>
</evidence>
<feature type="compositionally biased region" description="Basic and acidic residues" evidence="7">
    <location>
        <begin position="24"/>
        <end position="35"/>
    </location>
</feature>
<feature type="compositionally biased region" description="Basic and acidic residues" evidence="7">
    <location>
        <begin position="94"/>
        <end position="106"/>
    </location>
</feature>
<feature type="compositionally biased region" description="Polar residues" evidence="7">
    <location>
        <begin position="167"/>
        <end position="184"/>
    </location>
</feature>
<feature type="compositionally biased region" description="Low complexity" evidence="7">
    <location>
        <begin position="11"/>
        <end position="23"/>
    </location>
</feature>
<dbReference type="OrthoDB" id="25818at2759"/>
<keyword evidence="5" id="KW-0804">Transcription</keyword>
<dbReference type="SUPFAM" id="SSF57701">
    <property type="entry name" value="Zn2/Cys6 DNA-binding domain"/>
    <property type="match status" value="1"/>
</dbReference>
<dbReference type="Gene3D" id="4.10.240.10">
    <property type="entry name" value="Zn(2)-C6 fungal-type DNA-binding domain"/>
    <property type="match status" value="1"/>
</dbReference>
<comment type="caution">
    <text evidence="8">The sequence shown here is derived from an EMBL/GenBank/DDBJ whole genome shotgun (WGS) entry which is preliminary data.</text>
</comment>
<dbReference type="InterPro" id="IPR036864">
    <property type="entry name" value="Zn2-C6_fun-type_DNA-bd_sf"/>
</dbReference>
<evidence type="ECO:0000313" key="8">
    <source>
        <dbReference type="EMBL" id="KAH6690522.1"/>
    </source>
</evidence>
<sequence>MSSFTALNGGSPKASEAPSAPAPEAKKPASDDRSHPPPQPPSLPPISESRPAAVEPPSQRNTWSASGIDRPHYRTGGGGYADTDADASHKRKRSDSAELRRDREHTQPVQERTPDTATQAHPPEPRDRYDTPQRDRERRPYSEDMSRSHADSWYSRDGRNDRGYYDQQHSASSAHGQTEEQISESLRRAADQADNNSDYGNTSPDADDRSMGMYGPYTPGGSRDPVLHSDPKKRKRNFSNRTKTGCLTCRKRKKKCDEQKPEC</sequence>
<feature type="compositionally biased region" description="Basic and acidic residues" evidence="7">
    <location>
        <begin position="123"/>
        <end position="164"/>
    </location>
</feature>
<evidence type="ECO:0000256" key="1">
    <source>
        <dbReference type="ARBA" id="ARBA00022723"/>
    </source>
</evidence>
<dbReference type="GO" id="GO:0000981">
    <property type="term" value="F:DNA-binding transcription factor activity, RNA polymerase II-specific"/>
    <property type="evidence" value="ECO:0007669"/>
    <property type="project" value="InterPro"/>
</dbReference>
<evidence type="ECO:0000256" key="4">
    <source>
        <dbReference type="ARBA" id="ARBA00023125"/>
    </source>
</evidence>
<keyword evidence="9" id="KW-1185">Reference proteome</keyword>